<keyword evidence="3" id="KW-1185">Reference proteome</keyword>
<name>A0AAD4L9Z6_9AGAM</name>
<feature type="compositionally biased region" description="Polar residues" evidence="1">
    <location>
        <begin position="142"/>
        <end position="154"/>
    </location>
</feature>
<organism evidence="2 3">
    <name type="scientific">Lactarius akahatsu</name>
    <dbReference type="NCBI Taxonomy" id="416441"/>
    <lineage>
        <taxon>Eukaryota</taxon>
        <taxon>Fungi</taxon>
        <taxon>Dikarya</taxon>
        <taxon>Basidiomycota</taxon>
        <taxon>Agaricomycotina</taxon>
        <taxon>Agaricomycetes</taxon>
        <taxon>Russulales</taxon>
        <taxon>Russulaceae</taxon>
        <taxon>Lactarius</taxon>
    </lineage>
</organism>
<gene>
    <name evidence="2" type="ORF">EDB92DRAFT_1884147</name>
</gene>
<evidence type="ECO:0000256" key="1">
    <source>
        <dbReference type="SAM" id="MobiDB-lite"/>
    </source>
</evidence>
<feature type="compositionally biased region" description="Basic and acidic residues" evidence="1">
    <location>
        <begin position="318"/>
        <end position="327"/>
    </location>
</feature>
<reference evidence="2" key="1">
    <citation type="submission" date="2022-01" db="EMBL/GenBank/DDBJ databases">
        <title>Comparative genomics reveals a dynamic genome evolution in the ectomycorrhizal milk-cap (Lactarius) mushrooms.</title>
        <authorList>
            <consortium name="DOE Joint Genome Institute"/>
            <person name="Lebreton A."/>
            <person name="Tang N."/>
            <person name="Kuo A."/>
            <person name="LaButti K."/>
            <person name="Drula E."/>
            <person name="Barry K."/>
            <person name="Clum A."/>
            <person name="Lipzen A."/>
            <person name="Mousain D."/>
            <person name="Ng V."/>
            <person name="Wang R."/>
            <person name="Wang X."/>
            <person name="Dai Y."/>
            <person name="Henrissat B."/>
            <person name="Grigoriev I.V."/>
            <person name="Guerin-Laguette A."/>
            <person name="Yu F."/>
            <person name="Martin F.M."/>
        </authorList>
    </citation>
    <scope>NUCLEOTIDE SEQUENCE</scope>
    <source>
        <strain evidence="2">QP</strain>
    </source>
</reference>
<dbReference type="Proteomes" id="UP001201163">
    <property type="component" value="Unassembled WGS sequence"/>
</dbReference>
<proteinExistence type="predicted"/>
<comment type="caution">
    <text evidence="2">The sequence shown here is derived from an EMBL/GenBank/DDBJ whole genome shotgun (WGS) entry which is preliminary data.</text>
</comment>
<dbReference type="AlphaFoldDB" id="A0AAD4L9Z6"/>
<evidence type="ECO:0000313" key="3">
    <source>
        <dbReference type="Proteomes" id="UP001201163"/>
    </source>
</evidence>
<feature type="region of interest" description="Disordered" evidence="1">
    <location>
        <begin position="76"/>
        <end position="103"/>
    </location>
</feature>
<feature type="region of interest" description="Disordered" evidence="1">
    <location>
        <begin position="142"/>
        <end position="171"/>
    </location>
</feature>
<evidence type="ECO:0000313" key="2">
    <source>
        <dbReference type="EMBL" id="KAH8985083.1"/>
    </source>
</evidence>
<feature type="compositionally biased region" description="Low complexity" evidence="1">
    <location>
        <begin position="159"/>
        <end position="171"/>
    </location>
</feature>
<protein>
    <submittedName>
        <fullName evidence="2">Uncharacterized protein</fullName>
    </submittedName>
</protein>
<feature type="region of interest" description="Disordered" evidence="1">
    <location>
        <begin position="307"/>
        <end position="367"/>
    </location>
</feature>
<dbReference type="EMBL" id="JAKELL010000068">
    <property type="protein sequence ID" value="KAH8985083.1"/>
    <property type="molecule type" value="Genomic_DNA"/>
</dbReference>
<sequence>MPQRASIRQITRTVTYASIARLSSDITSATRRMLSPTPPHGNTKENATVWSPAVAMPITPRKGPPGPLWVTLSKARRTPDTPRKGPHHATFAYGLPSPISPPTRRLRPSAVRISRLPIPPFAVSTPPRRANAANGNHIVTSSSEYYPATPTSGRGIQYPRSSPRSPLSRKSSSIELDIAKNHCNEDEPLLSAFRGVSFSLSPSCSFSGIDNGLEPLFSSTVLQLYVAGRDVPALFSTTSPLAKMVQRAREEQSIRKGKHSQPTVGVQSVSDVTSLRVAQTTRAPVVEPQVVQVEQWPEVLPGCMGSQGLQGVGAHPSSDGHGDDAARSSEPASGHMVRARPMTRQPNERVNRPQSTPPVSLRLPADSLSVPTGIGQKFMPLMRTRSVLSRITGKAKVVTVSTPDMSLGIPGGATGEDSLVRSTGKRGETRLPQLRSMRNLFRRI</sequence>
<accession>A0AAD4L9Z6</accession>